<feature type="region of interest" description="Disordered" evidence="5">
    <location>
        <begin position="21"/>
        <end position="52"/>
    </location>
</feature>
<evidence type="ECO:0000256" key="2">
    <source>
        <dbReference type="ARBA" id="ARBA00009695"/>
    </source>
</evidence>
<evidence type="ECO:0000259" key="6">
    <source>
        <dbReference type="Pfam" id="PF02631"/>
    </source>
</evidence>
<evidence type="ECO:0000313" key="7">
    <source>
        <dbReference type="EMBL" id="BAU31975.1"/>
    </source>
</evidence>
<accession>A0A0U4WVY8</accession>
<evidence type="ECO:0000256" key="5">
    <source>
        <dbReference type="SAM" id="MobiDB-lite"/>
    </source>
</evidence>
<evidence type="ECO:0000256" key="1">
    <source>
        <dbReference type="ARBA" id="ARBA00004496"/>
    </source>
</evidence>
<dbReference type="Pfam" id="PF02631">
    <property type="entry name" value="RecX_HTH2"/>
    <property type="match status" value="1"/>
</dbReference>
<evidence type="ECO:0000313" key="8">
    <source>
        <dbReference type="Proteomes" id="UP000218965"/>
    </source>
</evidence>
<keyword evidence="4" id="KW-0963">Cytoplasm</keyword>
<dbReference type="GO" id="GO:0006282">
    <property type="term" value="P:regulation of DNA repair"/>
    <property type="evidence" value="ECO:0007669"/>
    <property type="project" value="InterPro"/>
</dbReference>
<dbReference type="PANTHER" id="PTHR33602:SF1">
    <property type="entry name" value="REGULATORY PROTEIN RECX FAMILY PROTEIN"/>
    <property type="match status" value="1"/>
</dbReference>
<organism evidence="7 8">
    <name type="scientific">Microcella alkaliphila</name>
    <dbReference type="NCBI Taxonomy" id="279828"/>
    <lineage>
        <taxon>Bacteria</taxon>
        <taxon>Bacillati</taxon>
        <taxon>Actinomycetota</taxon>
        <taxon>Actinomycetes</taxon>
        <taxon>Micrococcales</taxon>
        <taxon>Microbacteriaceae</taxon>
        <taxon>Microcella</taxon>
    </lineage>
</organism>
<dbReference type="Proteomes" id="UP000218965">
    <property type="component" value="Chromosome"/>
</dbReference>
<dbReference type="KEGG" id="malk:MalAC0309_1114"/>
<feature type="domain" description="RecX second three-helical" evidence="6">
    <location>
        <begin position="103"/>
        <end position="144"/>
    </location>
</feature>
<dbReference type="EMBL" id="AP017315">
    <property type="protein sequence ID" value="BAU31975.1"/>
    <property type="molecule type" value="Genomic_DNA"/>
</dbReference>
<sequence length="215" mass="23164">MSAEPDAGQWVAPVISLAGARASRSAHTGDTGRAGASDSAPSAGDADAFPEQARADAERISMRVLGRRGVSRLELIDALIERDIARELAEAEADRLERVGLVDDTELSRVLVDRLVSRKKLGRGALKAELQRRRLDPEAVDTALTEHAEEVDTDELIAELVADRARRLGALDRATAERRLLSYLQRKGHGGPAAHRAVRAALDGAPAGRRTPQFE</sequence>
<gene>
    <name evidence="7" type="primary">recX</name>
    <name evidence="7" type="ORF">MalAC0309_1114</name>
</gene>
<reference evidence="8" key="1">
    <citation type="submission" date="2015-12" db="EMBL/GenBank/DDBJ databases">
        <authorList>
            <person name="Shamseldin A."/>
            <person name="Moawad H."/>
            <person name="Abd El-Rahim W.M."/>
            <person name="Sadowsky M.J."/>
        </authorList>
    </citation>
    <scope>NUCLEOTIDE SEQUENCE [LARGE SCALE GENOMIC DNA]</scope>
    <source>
        <strain evidence="8">JAM AC0309</strain>
    </source>
</reference>
<protein>
    <recommendedName>
        <fullName evidence="3">Regulatory protein RecX</fullName>
    </recommendedName>
</protein>
<reference evidence="7 8" key="2">
    <citation type="submission" date="2016-01" db="EMBL/GenBank/DDBJ databases">
        <title>Microcella alkaliphila JAM AC0309 whole genome shotgun sequence.</title>
        <authorList>
            <person name="Kurata A."/>
            <person name="Hirose Y."/>
            <person name="Kishimoto N."/>
            <person name="Kobayashi T."/>
        </authorList>
    </citation>
    <scope>NUCLEOTIDE SEQUENCE [LARGE SCALE GENOMIC DNA]</scope>
    <source>
        <strain evidence="7 8">JAM AC0309</strain>
    </source>
</reference>
<dbReference type="RefSeq" id="WP_096421126.1">
    <property type="nucleotide sequence ID" value="NZ_AP017315.1"/>
</dbReference>
<comment type="similarity">
    <text evidence="2">Belongs to the RecX family.</text>
</comment>
<comment type="subcellular location">
    <subcellularLocation>
        <location evidence="1">Cytoplasm</location>
    </subcellularLocation>
</comment>
<dbReference type="GO" id="GO:0005737">
    <property type="term" value="C:cytoplasm"/>
    <property type="evidence" value="ECO:0007669"/>
    <property type="project" value="UniProtKB-SubCell"/>
</dbReference>
<dbReference type="OrthoDB" id="5244465at2"/>
<dbReference type="PANTHER" id="PTHR33602">
    <property type="entry name" value="REGULATORY PROTEIN RECX FAMILY PROTEIN"/>
    <property type="match status" value="1"/>
</dbReference>
<feature type="compositionally biased region" description="Low complexity" evidence="5">
    <location>
        <begin position="33"/>
        <end position="47"/>
    </location>
</feature>
<proteinExistence type="inferred from homology"/>
<dbReference type="AlphaFoldDB" id="A0A0U4WVY8"/>
<dbReference type="InterPro" id="IPR053924">
    <property type="entry name" value="RecX_HTH_2nd"/>
</dbReference>
<name>A0A0U4WVY8_9MICO</name>
<evidence type="ECO:0000256" key="3">
    <source>
        <dbReference type="ARBA" id="ARBA00018111"/>
    </source>
</evidence>
<evidence type="ECO:0000256" key="4">
    <source>
        <dbReference type="ARBA" id="ARBA00022490"/>
    </source>
</evidence>
<dbReference type="InterPro" id="IPR003783">
    <property type="entry name" value="Regulatory_RecX"/>
</dbReference>